<evidence type="ECO:0000256" key="1">
    <source>
        <dbReference type="ARBA" id="ARBA00023002"/>
    </source>
</evidence>
<dbReference type="PANTHER" id="PTHR43401:SF2">
    <property type="entry name" value="L-THREONINE 3-DEHYDROGENASE"/>
    <property type="match status" value="1"/>
</dbReference>
<protein>
    <submittedName>
        <fullName evidence="4">D-arabitol-phosphate dehydrogenase</fullName>
        <ecNumber evidence="4">1.1.1.301</ecNumber>
    </submittedName>
</protein>
<gene>
    <name evidence="4" type="ORF">SDC9_139096</name>
</gene>
<name>A0A645DUD5_9ZZZZ</name>
<dbReference type="EMBL" id="VSSQ01038953">
    <property type="protein sequence ID" value="MPM91962.1"/>
    <property type="molecule type" value="Genomic_DNA"/>
</dbReference>
<evidence type="ECO:0000259" key="3">
    <source>
        <dbReference type="Pfam" id="PF08240"/>
    </source>
</evidence>
<keyword evidence="1 4" id="KW-0560">Oxidoreductase</keyword>
<sequence>MIMGHEFSGIIAEAPKGGRYAVGEKVVVFPKPYCGVCDLCKKGMVNLCPEGICMGVLDANGSMCEYVAIDEKYLLPFDGISFNEAAFTEPLAVAYRSVFKISDEELKEAEHIIVIGAGTIGLLVLALLKYRGAKHVIISDATDFRLDIAKQMGADDVLNPRTEVFMDGIKRLTGGKGCDISIEAVGIAPTAQNSLECLKIGGTAIWIGNAAKVVEVPMQKIVTMELKIKGNYVYDLDGFADSLRLLSEGKIDTKPLMTNIYKLEDGVQAFKDLENNREGKMLKVILES</sequence>
<reference evidence="4" key="1">
    <citation type="submission" date="2019-08" db="EMBL/GenBank/DDBJ databases">
        <authorList>
            <person name="Kucharzyk K."/>
            <person name="Murdoch R.W."/>
            <person name="Higgins S."/>
            <person name="Loffler F."/>
        </authorList>
    </citation>
    <scope>NUCLEOTIDE SEQUENCE</scope>
</reference>
<dbReference type="InterPro" id="IPR013154">
    <property type="entry name" value="ADH-like_N"/>
</dbReference>
<dbReference type="InterPro" id="IPR011032">
    <property type="entry name" value="GroES-like_sf"/>
</dbReference>
<organism evidence="4">
    <name type="scientific">bioreactor metagenome</name>
    <dbReference type="NCBI Taxonomy" id="1076179"/>
    <lineage>
        <taxon>unclassified sequences</taxon>
        <taxon>metagenomes</taxon>
        <taxon>ecological metagenomes</taxon>
    </lineage>
</organism>
<feature type="domain" description="Alcohol dehydrogenase-like N-terminal" evidence="3">
    <location>
        <begin position="1"/>
        <end position="77"/>
    </location>
</feature>
<dbReference type="Gene3D" id="3.90.180.10">
    <property type="entry name" value="Medium-chain alcohol dehydrogenases, catalytic domain"/>
    <property type="match status" value="1"/>
</dbReference>
<dbReference type="InterPro" id="IPR013149">
    <property type="entry name" value="ADH-like_C"/>
</dbReference>
<dbReference type="Pfam" id="PF08240">
    <property type="entry name" value="ADH_N"/>
    <property type="match status" value="1"/>
</dbReference>
<dbReference type="InterPro" id="IPR036291">
    <property type="entry name" value="NAD(P)-bd_dom_sf"/>
</dbReference>
<comment type="caution">
    <text evidence="4">The sequence shown here is derived from an EMBL/GenBank/DDBJ whole genome shotgun (WGS) entry which is preliminary data.</text>
</comment>
<proteinExistence type="predicted"/>
<dbReference type="SUPFAM" id="SSF50129">
    <property type="entry name" value="GroES-like"/>
    <property type="match status" value="1"/>
</dbReference>
<dbReference type="EC" id="1.1.1.301" evidence="4"/>
<evidence type="ECO:0000313" key="4">
    <source>
        <dbReference type="EMBL" id="MPM91962.1"/>
    </source>
</evidence>
<accession>A0A645DUD5</accession>
<dbReference type="InterPro" id="IPR050129">
    <property type="entry name" value="Zn_alcohol_dh"/>
</dbReference>
<evidence type="ECO:0000259" key="2">
    <source>
        <dbReference type="Pfam" id="PF00107"/>
    </source>
</evidence>
<dbReference type="GO" id="GO:0016491">
    <property type="term" value="F:oxidoreductase activity"/>
    <property type="evidence" value="ECO:0007669"/>
    <property type="project" value="UniProtKB-KW"/>
</dbReference>
<dbReference type="AlphaFoldDB" id="A0A645DUD5"/>
<dbReference type="PANTHER" id="PTHR43401">
    <property type="entry name" value="L-THREONINE 3-DEHYDROGENASE"/>
    <property type="match status" value="1"/>
</dbReference>
<dbReference type="Gene3D" id="3.40.50.720">
    <property type="entry name" value="NAD(P)-binding Rossmann-like Domain"/>
    <property type="match status" value="1"/>
</dbReference>
<feature type="domain" description="Alcohol dehydrogenase-like C-terminal" evidence="2">
    <location>
        <begin position="120"/>
        <end position="247"/>
    </location>
</feature>
<dbReference type="SUPFAM" id="SSF51735">
    <property type="entry name" value="NAD(P)-binding Rossmann-fold domains"/>
    <property type="match status" value="1"/>
</dbReference>
<dbReference type="Pfam" id="PF00107">
    <property type="entry name" value="ADH_zinc_N"/>
    <property type="match status" value="1"/>
</dbReference>